<dbReference type="SUPFAM" id="SSF52540">
    <property type="entry name" value="P-loop containing nucleoside triphosphate hydrolases"/>
    <property type="match status" value="1"/>
</dbReference>
<keyword evidence="2" id="KW-1185">Reference proteome</keyword>
<dbReference type="EMBL" id="QEOP01000001">
    <property type="protein sequence ID" value="PVZ95544.1"/>
    <property type="molecule type" value="Genomic_DNA"/>
</dbReference>
<dbReference type="AlphaFoldDB" id="A0A2V1HYH0"/>
<protein>
    <recommendedName>
        <fullName evidence="3">OLD family endonuclease</fullName>
    </recommendedName>
</protein>
<dbReference type="OrthoDB" id="3322489at2"/>
<dbReference type="PANTHER" id="PTHR43581:SF2">
    <property type="entry name" value="EXCINUCLEASE ATPASE SUBUNIT"/>
    <property type="match status" value="1"/>
</dbReference>
<dbReference type="PANTHER" id="PTHR43581">
    <property type="entry name" value="ATP/GTP PHOSPHATASE"/>
    <property type="match status" value="1"/>
</dbReference>
<sequence>MKLRKIYVRHFRSFNFDYLRLEKEQTEPRPWDSAGDPDSYYPFVEVDIEREVTTIVGANESGKSQLITAIRCLLGDAPISPKDFCRYSTFFGVRGVMPLPQFGGQFSELRSNESATFASLLGVDNVTTFWLFRLGNINTIWTKGEAGYVSQNVSEDTIRQLGLPKSRLIRSQVALPASVSLFDLVQNLSVPHPRDRGAWSGIHTSLKRDEAQLEAGAVPVTSYFMPQPMRDPRDEDAAAASLKLMRDLLIDVADVDPEAFQQLLDASDSDDGYSAAITESMSQAIADSLNFPQWWSQDRDFALEVHKDGFFLVLTMRDRTGQRYTFNERSGGMKYFLSYFVQHRSYGPLVLGQDEIVLMDEPDAFLSTEGQQDLLRVLKAYAVPEDGTQAAQVLYVTHSPFLIDRNHPERIRVLEKGYGEEGTRVVAKVAVDKYEPLRSAFGSFHADTAFIGSCNLLVEGPADLVLFSGVSAAMRRHGHKGANIDLNTLTMVPVHGGTQYRYMLHLTLGRDIDRPAVVVLLDSDGEGVRARDGLEKGYSDKPIIDSQLIIEIGSLAPEAVNVGVSAVEEPEDLVPPAIARDALAWFAGEVLKDDEAEAFIKALPKSPVAKKSSRVFDQIQQAAVTASEGLTRPLSFGKIEFAKAVGAIAAEGKAPDLPTMFTNFSALFALITDRQALALRDQNEERLRQLTRRLVERFRRDHRTRASKAVVERFLREIERHLTSASLEEESVRAAARKIRDDFNLAVDPLENVEDFPGLKVALKELMLSPARA</sequence>
<reference evidence="1 2" key="1">
    <citation type="submission" date="2018-05" db="EMBL/GenBank/DDBJ databases">
        <title>Amnibacterium sp. M8JJ-5, whole genome shotgun sequence.</title>
        <authorList>
            <person name="Tuo L."/>
        </authorList>
    </citation>
    <scope>NUCLEOTIDE SEQUENCE [LARGE SCALE GENOMIC DNA]</scope>
    <source>
        <strain evidence="1 2">M8JJ-5</strain>
    </source>
</reference>
<name>A0A2V1HYH0_9MICO</name>
<dbReference type="Proteomes" id="UP000244893">
    <property type="component" value="Unassembled WGS sequence"/>
</dbReference>
<gene>
    <name evidence="1" type="ORF">DDQ50_03325</name>
</gene>
<dbReference type="CDD" id="cd00267">
    <property type="entry name" value="ABC_ATPase"/>
    <property type="match status" value="1"/>
</dbReference>
<comment type="caution">
    <text evidence="1">The sequence shown here is derived from an EMBL/GenBank/DDBJ whole genome shotgun (WGS) entry which is preliminary data.</text>
</comment>
<accession>A0A2V1HYH0</accession>
<dbReference type="InterPro" id="IPR051396">
    <property type="entry name" value="Bact_Antivir_Def_Nuclease"/>
</dbReference>
<evidence type="ECO:0000313" key="2">
    <source>
        <dbReference type="Proteomes" id="UP000244893"/>
    </source>
</evidence>
<organism evidence="1 2">
    <name type="scientific">Amnibacterium flavum</name>
    <dbReference type="NCBI Taxonomy" id="2173173"/>
    <lineage>
        <taxon>Bacteria</taxon>
        <taxon>Bacillati</taxon>
        <taxon>Actinomycetota</taxon>
        <taxon>Actinomycetes</taxon>
        <taxon>Micrococcales</taxon>
        <taxon>Microbacteriaceae</taxon>
        <taxon>Amnibacterium</taxon>
    </lineage>
</organism>
<dbReference type="RefSeq" id="WP_116755279.1">
    <property type="nucleotide sequence ID" value="NZ_JBHUEX010000001.1"/>
</dbReference>
<dbReference type="InterPro" id="IPR027417">
    <property type="entry name" value="P-loop_NTPase"/>
</dbReference>
<proteinExistence type="predicted"/>
<evidence type="ECO:0008006" key="3">
    <source>
        <dbReference type="Google" id="ProtNLM"/>
    </source>
</evidence>
<dbReference type="Gene3D" id="3.40.50.300">
    <property type="entry name" value="P-loop containing nucleotide triphosphate hydrolases"/>
    <property type="match status" value="2"/>
</dbReference>
<evidence type="ECO:0000313" key="1">
    <source>
        <dbReference type="EMBL" id="PVZ95544.1"/>
    </source>
</evidence>